<name>A0A1C9ZZN4_DUGJA</name>
<feature type="non-terminal residue" evidence="1">
    <location>
        <position position="1797"/>
    </location>
</feature>
<evidence type="ECO:0000313" key="1">
    <source>
        <dbReference type="EMBL" id="BAV60026.1"/>
    </source>
</evidence>
<dbReference type="EMBL" id="LC136925">
    <property type="protein sequence ID" value="BAV60026.1"/>
    <property type="molecule type" value="mRNA"/>
</dbReference>
<organism evidence="1">
    <name type="scientific">Dugesia japonica</name>
    <name type="common">Planarian</name>
    <dbReference type="NCBI Taxonomy" id="6161"/>
    <lineage>
        <taxon>Eukaryota</taxon>
        <taxon>Metazoa</taxon>
        <taxon>Spiralia</taxon>
        <taxon>Lophotrochozoa</taxon>
        <taxon>Platyhelminthes</taxon>
        <taxon>Rhabditophora</taxon>
        <taxon>Seriata</taxon>
        <taxon>Tricladida</taxon>
        <taxon>Continenticola</taxon>
        <taxon>Geoplanoidea</taxon>
        <taxon>Dugesiidae</taxon>
        <taxon>Dugesia</taxon>
    </lineage>
</organism>
<proteinExistence type="evidence at transcript level"/>
<accession>A0A1C9ZZN4</accession>
<protein>
    <submittedName>
        <fullName evidence="1">Uncharacterized protein</fullName>
    </submittedName>
</protein>
<sequence>HRRYYSNYYHHRRYYSNYYHHRRYYSNYYHHRRYYSNYYHHRRYYSNYYPINNCYYQSCYKSFYRYQNCRCVRHIESANKCVRCVKPKREIRCRHNREIVKITNYFIKDNRCHPVHYERVKTIECPRWKVIKTRKHGYTQYKIIYYKVENCKCIQKTCQGPYFRRKCPFSKSTMKCINNNQLVFTQINREIHSTNDKLCPESGSPIKNQICIENRRTRIEPIRCPNNYEKITCIVSRDIRKVKKYYYKVVNCKCVKAVTIEKSRPCKPCDKPIIIHESSCGPFDADGIGYIETTTRYWTRNKKYICKPHIRKSKRIGCCWNSRQTVNECVNGKKIFKTIVREVASQCRRRISMIYESIPCYNNGRPNKWIIERIHHCSRPGEFTIKYLVRMQFNPRTCGCRRVRNSVHMSICCRPCRYRTVCRHNNKIVTISNCQRSEKLKCRNYKRETSKILICPKPVKRMIGDCKRRDIRYRIVSYKPVHCRCVQVVKEYTQNPISDVTKCIVDSWQTTHIGYKFYRNRCVPERPKITIIPVLCSTVETYFDERINECNFTRSYFRKFVSNCRCVDRFVRKEILHYKCCQKPIITKHCVNHNTRVVVSINFKLLNFKCYPVRRELRFPVDCSHLISRKQINTNQCTYNEKYYYGVSKQCKCYRVPKFTIFNLKYCCLPIPLPYTRCDDRRGVLITVQRRYQLVKHKCIPRISTIEKPINCDGRICETRYGKCIRNTQTVEMFCLKREGCQCAKQIITRHNVCCGPNKDSIWTKIGECKDILNEKEGYYELIRTYALRLDYRTNQCRSVVIRQHYRICDCYKSFARTSCSMNIYIKTRRVSYKMDRPNNVCHKTIDESMVPITTCYKTFTIVMDERETTPDGWCIRTSKITTPVNCGCKERTEKTRFKCPCYKRVDVVRRRYCKNNDIIVEETLTPRCRLNNIYWTIDRIFTRIVKCSHVQVSHGPTFPCSRYRGDISTRFCTRMRYDTYVQWYVDNCNCRNKLIKQRPWCTECWPSHQHEQCLGSNINVISYSYSIVNGICRRNVDKNLVHIPCPRGPKVHKSRCKKNIYTITTTYYYYANCRCKSRVERRTCDCQCGKDSKEIKCSRNYFLNEITTKYYKRDCRCFKTVNVKQIEPSCPRFIYFTYGKCNIQNYYSIYRKLTTRRIDRNYRNCKCVVVGKSENEVCGCRKEIRKHHDCVNNNYFVIQTWERRINRRKNKCEQVITHVDSKLISCPRMRIEKVCKLNMTIGKEITTKYHLVNCKCIENKSFRRVVCPCYTKPVLEDRGVCNNKTRRRIEVYWHKEPRGKHCVTVIENKPVICKCKRNKSMTFCNYYQIVHIRTYFNLIISIINYCQRRNIVTYNPVRCSQEITKTQSTCYRSGFQFIYYYAQTVHNCRCIRRRIRVEFCRCKCPSSRIFRKCHPSGNALINIYFTYKHIGCSCKGEIRKHFQPIQCPSRTVIVSGCNEVRCRGYWFRTTTVTNYHPRHCVCVRNVETIKSICKIQTIKQVSVTCDRRRRLEIRKESELILRNGKCVKLTNENRKRIACNNNWVIINRSGCRLDGTQISVYQRLHFRNCQCYPESRFTKCKCRCNSPFVVRKCEGNVNRLYYYRYELRRCECNRQLIRVETKRSYCKSKLLNVGPCFEKNNHCVRNVEYQQSVLVNCRCIKRRRIIQRICHSCCQHSTKIKNYCEKCDTKLITEVTSCWVNYYGRIIRTTQVTSKGVACDEGTTCVSQNDCDYLTSTETLKCTTKTLEKCLCVTKTEVIKKDLCMCGLPKLKFGACDLNSRKRAVYQIENKLVILR</sequence>
<reference evidence="1" key="1">
    <citation type="submission" date="2016-03" db="EMBL/GenBank/DDBJ databases">
        <title>Morphological and functional dissection of the planarian mesenchymal space.</title>
        <authorList>
            <person name="Agata K."/>
            <person name="Teramoto M."/>
            <person name="Takamastu-Kudome T."/>
            <person name="Nishimura O."/>
            <person name="An Y."/>
            <person name="Kashima M."/>
            <person name="Shibata N."/>
        </authorList>
    </citation>
    <scope>NUCLEOTIDE SEQUENCE</scope>
</reference>
<feature type="non-terminal residue" evidence="1">
    <location>
        <position position="1"/>
    </location>
</feature>